<reference evidence="1" key="1">
    <citation type="submission" date="2020-03" db="EMBL/GenBank/DDBJ databases">
        <title>The deep terrestrial virosphere.</title>
        <authorList>
            <person name="Holmfeldt K."/>
            <person name="Nilsson E."/>
            <person name="Simone D."/>
            <person name="Lopez-Fernandez M."/>
            <person name="Wu X."/>
            <person name="de Brujin I."/>
            <person name="Lundin D."/>
            <person name="Andersson A."/>
            <person name="Bertilsson S."/>
            <person name="Dopson M."/>
        </authorList>
    </citation>
    <scope>NUCLEOTIDE SEQUENCE</scope>
    <source>
        <strain evidence="2">MM415B01236</strain>
        <strain evidence="1">TM448A02710</strain>
        <strain evidence="3">TM448B01309</strain>
    </source>
</reference>
<dbReference type="AlphaFoldDB" id="A0A6H1ZYM1"/>
<gene>
    <name evidence="2" type="ORF">MM415B01236_0005</name>
    <name evidence="1" type="ORF">TM448A02710_0005</name>
    <name evidence="3" type="ORF">TM448B01309_0011</name>
</gene>
<dbReference type="EMBL" id="MT144732">
    <property type="protein sequence ID" value="QJH98423.1"/>
    <property type="molecule type" value="Genomic_DNA"/>
</dbReference>
<dbReference type="EMBL" id="MT141383">
    <property type="protein sequence ID" value="QJA59746.1"/>
    <property type="molecule type" value="Genomic_DNA"/>
</dbReference>
<evidence type="ECO:0000313" key="1">
    <source>
        <dbReference type="EMBL" id="QJA52417.1"/>
    </source>
</evidence>
<evidence type="ECO:0000313" key="3">
    <source>
        <dbReference type="EMBL" id="QJH98423.1"/>
    </source>
</evidence>
<evidence type="ECO:0000313" key="2">
    <source>
        <dbReference type="EMBL" id="QJA59746.1"/>
    </source>
</evidence>
<accession>A0A6H1ZYM1</accession>
<organism evidence="1">
    <name type="scientific">viral metagenome</name>
    <dbReference type="NCBI Taxonomy" id="1070528"/>
    <lineage>
        <taxon>unclassified sequences</taxon>
        <taxon>metagenomes</taxon>
        <taxon>organismal metagenomes</taxon>
    </lineage>
</organism>
<dbReference type="EMBL" id="MT144338">
    <property type="protein sequence ID" value="QJA52417.1"/>
    <property type="molecule type" value="Genomic_DNA"/>
</dbReference>
<dbReference type="InterPro" id="IPR056209">
    <property type="entry name" value="SU10_adaptor"/>
</dbReference>
<proteinExistence type="predicted"/>
<protein>
    <submittedName>
        <fullName evidence="1">Uncharacterized protein</fullName>
    </submittedName>
</protein>
<dbReference type="Pfam" id="PF24175">
    <property type="entry name" value="SU10_adaptor"/>
    <property type="match status" value="1"/>
</dbReference>
<sequence length="225" mass="25452">MNFLELVQRLHSEAGIQGTAPATVIGQTGMNLRVVNWTLTAYEEIQGLHETWLFRQEDFSFPTIMAIQNYTPVGVGLTDLSRWKIEPDGSGIRIYSAVSDEAGLSYYPWEQFRATYKFGSSRTQSGRPSVFSIKPDTSMDLWPIPDAVYTVNGEYVKQVQTMTANDDEPVIPDYHMIIVWRGLMYYGAFEGASDAYSHGQVEYKKLLARLMLNQLPTMTWGDPLA</sequence>
<name>A0A6H1ZYM1_9ZZZZ</name>